<keyword evidence="1 7" id="KW-0489">Methyltransferase</keyword>
<dbReference type="Gene3D" id="3.40.50.150">
    <property type="entry name" value="Vaccinia Virus protein VP39"/>
    <property type="match status" value="1"/>
</dbReference>
<dbReference type="PROSITE" id="PS50123">
    <property type="entry name" value="CHER"/>
    <property type="match status" value="1"/>
</dbReference>
<feature type="compositionally biased region" description="Pro residues" evidence="5">
    <location>
        <begin position="297"/>
        <end position="316"/>
    </location>
</feature>
<proteinExistence type="predicted"/>
<feature type="compositionally biased region" description="Basic and acidic residues" evidence="5">
    <location>
        <begin position="270"/>
        <end position="288"/>
    </location>
</feature>
<evidence type="ECO:0000256" key="4">
    <source>
        <dbReference type="PROSITE-ProRule" id="PRU00339"/>
    </source>
</evidence>
<dbReference type="PRINTS" id="PR00996">
    <property type="entry name" value="CHERMTFRASE"/>
</dbReference>
<feature type="compositionally biased region" description="Polar residues" evidence="5">
    <location>
        <begin position="327"/>
        <end position="346"/>
    </location>
</feature>
<keyword evidence="2" id="KW-0808">Transferase</keyword>
<dbReference type="InterPro" id="IPR000780">
    <property type="entry name" value="CheR_MeTrfase"/>
</dbReference>
<keyword evidence="8" id="KW-1185">Reference proteome</keyword>
<feature type="repeat" description="TPR" evidence="4">
    <location>
        <begin position="442"/>
        <end position="475"/>
    </location>
</feature>
<dbReference type="GO" id="GO:0032259">
    <property type="term" value="P:methylation"/>
    <property type="evidence" value="ECO:0007669"/>
    <property type="project" value="UniProtKB-KW"/>
</dbReference>
<dbReference type="Gene3D" id="1.25.40.10">
    <property type="entry name" value="Tetratricopeptide repeat domain"/>
    <property type="match status" value="1"/>
</dbReference>
<evidence type="ECO:0000256" key="3">
    <source>
        <dbReference type="ARBA" id="ARBA00022691"/>
    </source>
</evidence>
<evidence type="ECO:0000313" key="7">
    <source>
        <dbReference type="EMBL" id="MDY7225185.1"/>
    </source>
</evidence>
<dbReference type="SMART" id="SM00138">
    <property type="entry name" value="MeTrc"/>
    <property type="match status" value="1"/>
</dbReference>
<dbReference type="InterPro" id="IPR019734">
    <property type="entry name" value="TPR_rpt"/>
</dbReference>
<dbReference type="SUPFAM" id="SSF53335">
    <property type="entry name" value="S-adenosyl-L-methionine-dependent methyltransferases"/>
    <property type="match status" value="1"/>
</dbReference>
<dbReference type="RefSeq" id="WP_321543903.1">
    <property type="nucleotide sequence ID" value="NZ_JAXIVS010000001.1"/>
</dbReference>
<reference evidence="7 8" key="1">
    <citation type="submission" date="2023-12" db="EMBL/GenBank/DDBJ databases">
        <title>the genome sequence of Hyalangium sp. s54d21.</title>
        <authorList>
            <person name="Zhang X."/>
        </authorList>
    </citation>
    <scope>NUCLEOTIDE SEQUENCE [LARGE SCALE GENOMIC DNA]</scope>
    <source>
        <strain evidence="8">s54d21</strain>
    </source>
</reference>
<name>A0ABU5GVJ0_9BACT</name>
<protein>
    <submittedName>
        <fullName evidence="7">CheR family methyltransferase</fullName>
    </submittedName>
</protein>
<feature type="region of interest" description="Disordered" evidence="5">
    <location>
        <begin position="264"/>
        <end position="369"/>
    </location>
</feature>
<dbReference type="InterPro" id="IPR050903">
    <property type="entry name" value="Bact_Chemotaxis_MeTrfase"/>
</dbReference>
<dbReference type="PANTHER" id="PTHR24422">
    <property type="entry name" value="CHEMOTAXIS PROTEIN METHYLTRANSFERASE"/>
    <property type="match status" value="1"/>
</dbReference>
<organism evidence="7 8">
    <name type="scientific">Hyalangium rubrum</name>
    <dbReference type="NCBI Taxonomy" id="3103134"/>
    <lineage>
        <taxon>Bacteria</taxon>
        <taxon>Pseudomonadati</taxon>
        <taxon>Myxococcota</taxon>
        <taxon>Myxococcia</taxon>
        <taxon>Myxococcales</taxon>
        <taxon>Cystobacterineae</taxon>
        <taxon>Archangiaceae</taxon>
        <taxon>Hyalangium</taxon>
    </lineage>
</organism>
<comment type="caution">
    <text evidence="7">The sequence shown here is derived from an EMBL/GenBank/DDBJ whole genome shotgun (WGS) entry which is preliminary data.</text>
</comment>
<dbReference type="InterPro" id="IPR011990">
    <property type="entry name" value="TPR-like_helical_dom_sf"/>
</dbReference>
<sequence length="542" mass="57807">MSEVERVEELDEATLSKVESVLREASGLTLATSVRRSLSTALLRAADARKMDAQAFLKQLLAKEPSVVASFVEYAVIGETYFFRHPEHLHELAREACLHSGPFRVWSAGCATGEEPYSISMTLIAAGLSLDNIKVTATDISSRALQRARAASYNSWSVRRIEPAMERRFLSVQGEVVTVSPQACKPVEFQQHNLMMDSAPVSEQDAVFCRNVLIYFPQEVVRLVLVKLLGALKPGGLLFLSPAEVPLTNNMGLEVIEVQGTPILRLPRHKPSDGDRSGSRRPKLDQVRRLMSYAPKMTPPPVPQPVAPPPMAPPASPLAAFAKLATPPTSGSSLPPVSATVSTPRSGSGPITGPISKPITGPVSKPITGPVSKPITGPIPASVTALSSAQAAVVAPPPGSPAPPPAALTPDDALRQALAAAREGKYDHAELMAKEAARKLVPEAYLLLAMVAEARGDLNGAVDAVRKALYLDPQMALGHATLMTLYTRLNRREDADRARQNALRALDGLDDDHPLRGVETVTAGGLRQALAARGRSGWQGAS</sequence>
<accession>A0ABU5GVJ0</accession>
<dbReference type="Pfam" id="PF01739">
    <property type="entry name" value="CheR"/>
    <property type="match status" value="1"/>
</dbReference>
<dbReference type="PANTHER" id="PTHR24422:SF19">
    <property type="entry name" value="CHEMOTAXIS PROTEIN METHYLTRANSFERASE"/>
    <property type="match status" value="1"/>
</dbReference>
<keyword evidence="3" id="KW-0949">S-adenosyl-L-methionine</keyword>
<dbReference type="InterPro" id="IPR022642">
    <property type="entry name" value="CheR_C"/>
</dbReference>
<dbReference type="Proteomes" id="UP001291309">
    <property type="component" value="Unassembled WGS sequence"/>
</dbReference>
<keyword evidence="4" id="KW-0802">TPR repeat</keyword>
<evidence type="ECO:0000256" key="1">
    <source>
        <dbReference type="ARBA" id="ARBA00022603"/>
    </source>
</evidence>
<gene>
    <name evidence="7" type="ORF">SYV04_02275</name>
</gene>
<evidence type="ECO:0000313" key="8">
    <source>
        <dbReference type="Proteomes" id="UP001291309"/>
    </source>
</evidence>
<dbReference type="GO" id="GO:0008168">
    <property type="term" value="F:methyltransferase activity"/>
    <property type="evidence" value="ECO:0007669"/>
    <property type="project" value="UniProtKB-KW"/>
</dbReference>
<feature type="compositionally biased region" description="Low complexity" evidence="5">
    <location>
        <begin position="317"/>
        <end position="326"/>
    </location>
</feature>
<dbReference type="PROSITE" id="PS50005">
    <property type="entry name" value="TPR"/>
    <property type="match status" value="1"/>
</dbReference>
<dbReference type="InterPro" id="IPR029063">
    <property type="entry name" value="SAM-dependent_MTases_sf"/>
</dbReference>
<dbReference type="SMART" id="SM00028">
    <property type="entry name" value="TPR"/>
    <property type="match status" value="1"/>
</dbReference>
<dbReference type="EMBL" id="JAXIVS010000001">
    <property type="protein sequence ID" value="MDY7225185.1"/>
    <property type="molecule type" value="Genomic_DNA"/>
</dbReference>
<dbReference type="SUPFAM" id="SSF48452">
    <property type="entry name" value="TPR-like"/>
    <property type="match status" value="1"/>
</dbReference>
<feature type="domain" description="CheR-type methyltransferase" evidence="6">
    <location>
        <begin position="3"/>
        <end position="269"/>
    </location>
</feature>
<evidence type="ECO:0000256" key="2">
    <source>
        <dbReference type="ARBA" id="ARBA00022679"/>
    </source>
</evidence>
<evidence type="ECO:0000259" key="6">
    <source>
        <dbReference type="PROSITE" id="PS50123"/>
    </source>
</evidence>
<evidence type="ECO:0000256" key="5">
    <source>
        <dbReference type="SAM" id="MobiDB-lite"/>
    </source>
</evidence>